<dbReference type="Proteomes" id="UP000515153">
    <property type="component" value="Chromosome I"/>
</dbReference>
<sequence>MVGILEVGSAVAVFPGPTKTLKSPIRILRHSGRI</sequence>
<reference evidence="1 2" key="1">
    <citation type="journal article" date="2019" name="Mol. Biol. Evol.">
        <title>Blast fungal genomes show frequent chromosomal changes, gene gains and losses, and effector gene turnover.</title>
        <authorList>
            <person name="Gomez Luciano L.B."/>
            <person name="Jason Tsai I."/>
            <person name="Chuma I."/>
            <person name="Tosa Y."/>
            <person name="Chen Y.H."/>
            <person name="Li J.Y."/>
            <person name="Li M.Y."/>
            <person name="Jade Lu M.Y."/>
            <person name="Nakayashiki H."/>
            <person name="Li W.H."/>
        </authorList>
    </citation>
    <scope>NUCLEOTIDE SEQUENCE [LARGE SCALE GENOMIC DNA]</scope>
    <source>
        <strain evidence="1 2">NI907</strain>
    </source>
</reference>
<dbReference type="KEGG" id="pgri:PgNI_05838"/>
<evidence type="ECO:0000313" key="2">
    <source>
        <dbReference type="RefSeq" id="XP_030982483.1"/>
    </source>
</evidence>
<dbReference type="GeneID" id="41960778"/>
<dbReference type="RefSeq" id="XP_030982483.1">
    <property type="nucleotide sequence ID" value="XM_031125869.1"/>
</dbReference>
<dbReference type="AlphaFoldDB" id="A0A6P8B5P0"/>
<evidence type="ECO:0000313" key="1">
    <source>
        <dbReference type="Proteomes" id="UP000515153"/>
    </source>
</evidence>
<proteinExistence type="predicted"/>
<keyword evidence="1" id="KW-1185">Reference proteome</keyword>
<name>A0A6P8B5P0_PYRGI</name>
<organism evidence="1 2">
    <name type="scientific">Pyricularia grisea</name>
    <name type="common">Crabgrass-specific blast fungus</name>
    <name type="synonym">Magnaporthe grisea</name>
    <dbReference type="NCBI Taxonomy" id="148305"/>
    <lineage>
        <taxon>Eukaryota</taxon>
        <taxon>Fungi</taxon>
        <taxon>Dikarya</taxon>
        <taxon>Ascomycota</taxon>
        <taxon>Pezizomycotina</taxon>
        <taxon>Sordariomycetes</taxon>
        <taxon>Sordariomycetidae</taxon>
        <taxon>Magnaporthales</taxon>
        <taxon>Pyriculariaceae</taxon>
        <taxon>Pyricularia</taxon>
    </lineage>
</organism>
<protein>
    <submittedName>
        <fullName evidence="2">Uncharacterized protein</fullName>
    </submittedName>
</protein>
<reference evidence="2" key="2">
    <citation type="submission" date="2019-10" db="EMBL/GenBank/DDBJ databases">
        <authorList>
            <consortium name="NCBI Genome Project"/>
        </authorList>
    </citation>
    <scope>NUCLEOTIDE SEQUENCE</scope>
    <source>
        <strain evidence="2">NI907</strain>
    </source>
</reference>
<gene>
    <name evidence="2" type="ORF">PgNI_05838</name>
</gene>
<reference evidence="2" key="3">
    <citation type="submission" date="2025-08" db="UniProtKB">
        <authorList>
            <consortium name="RefSeq"/>
        </authorList>
    </citation>
    <scope>IDENTIFICATION</scope>
    <source>
        <strain evidence="2">NI907</strain>
    </source>
</reference>
<accession>A0A6P8B5P0</accession>